<dbReference type="AlphaFoldDB" id="A0A0L0F3E7"/>
<keyword evidence="3" id="KW-1185">Reference proteome</keyword>
<feature type="non-terminal residue" evidence="2">
    <location>
        <position position="1"/>
    </location>
</feature>
<dbReference type="PANTHER" id="PTHR11918:SF45">
    <property type="entry name" value="THREONYLCARBAMOYLADENOSINE TRNA METHYLTHIOTRANSFERASE"/>
    <property type="match status" value="1"/>
</dbReference>
<keyword evidence="1" id="KW-0808">Transferase</keyword>
<name>A0A0L0F3E7_9EUKA</name>
<accession>A0A0L0F3E7</accession>
<dbReference type="RefSeq" id="XP_014145119.1">
    <property type="nucleotide sequence ID" value="XM_014289644.1"/>
</dbReference>
<feature type="non-terminal residue" evidence="2">
    <location>
        <position position="52"/>
    </location>
</feature>
<dbReference type="InterPro" id="IPR058240">
    <property type="entry name" value="rSAM_sf"/>
</dbReference>
<evidence type="ECO:0000256" key="1">
    <source>
        <dbReference type="ARBA" id="ARBA00022679"/>
    </source>
</evidence>
<dbReference type="OrthoDB" id="1730074at2759"/>
<organism evidence="2 3">
    <name type="scientific">Sphaeroforma arctica JP610</name>
    <dbReference type="NCBI Taxonomy" id="667725"/>
    <lineage>
        <taxon>Eukaryota</taxon>
        <taxon>Ichthyosporea</taxon>
        <taxon>Ichthyophonida</taxon>
        <taxon>Sphaeroforma</taxon>
    </lineage>
</organism>
<dbReference type="PANTHER" id="PTHR11918">
    <property type="entry name" value="RADICAL SAM PROTEINS"/>
    <property type="match status" value="1"/>
</dbReference>
<dbReference type="EMBL" id="KQ249262">
    <property type="protein sequence ID" value="KNC71217.1"/>
    <property type="molecule type" value="Genomic_DNA"/>
</dbReference>
<dbReference type="Gene3D" id="3.80.30.20">
    <property type="entry name" value="tm_1862 like domain"/>
    <property type="match status" value="1"/>
</dbReference>
<dbReference type="eggNOG" id="KOG4355">
    <property type="taxonomic scope" value="Eukaryota"/>
</dbReference>
<proteinExistence type="predicted"/>
<reference evidence="2 3" key="1">
    <citation type="submission" date="2011-02" db="EMBL/GenBank/DDBJ databases">
        <title>The Genome Sequence of Sphaeroforma arctica JP610.</title>
        <authorList>
            <consortium name="The Broad Institute Genome Sequencing Platform"/>
            <person name="Russ C."/>
            <person name="Cuomo C."/>
            <person name="Young S.K."/>
            <person name="Zeng Q."/>
            <person name="Gargeya S."/>
            <person name="Alvarado L."/>
            <person name="Berlin A."/>
            <person name="Chapman S.B."/>
            <person name="Chen Z."/>
            <person name="Freedman E."/>
            <person name="Gellesch M."/>
            <person name="Goldberg J."/>
            <person name="Griggs A."/>
            <person name="Gujja S."/>
            <person name="Heilman E."/>
            <person name="Heiman D."/>
            <person name="Howarth C."/>
            <person name="Mehta T."/>
            <person name="Neiman D."/>
            <person name="Pearson M."/>
            <person name="Roberts A."/>
            <person name="Saif S."/>
            <person name="Shea T."/>
            <person name="Shenoy N."/>
            <person name="Sisk P."/>
            <person name="Stolte C."/>
            <person name="Sykes S."/>
            <person name="White J."/>
            <person name="Yandava C."/>
            <person name="Burger G."/>
            <person name="Gray M.W."/>
            <person name="Holland P.W.H."/>
            <person name="King N."/>
            <person name="Lang F.B.F."/>
            <person name="Roger A.J."/>
            <person name="Ruiz-Trillo I."/>
            <person name="Haas B."/>
            <person name="Nusbaum C."/>
            <person name="Birren B."/>
        </authorList>
    </citation>
    <scope>NUCLEOTIDE SEQUENCE [LARGE SCALE GENOMIC DNA]</scope>
    <source>
        <strain evidence="2 3">JP610</strain>
    </source>
</reference>
<dbReference type="GO" id="GO:0035598">
    <property type="term" value="F:tRNA (N(6)-L-threonylcarbamoyladenosine(37)-C(2))-methylthiotransferase activity"/>
    <property type="evidence" value="ECO:0007669"/>
    <property type="project" value="TreeGrafter"/>
</dbReference>
<dbReference type="SUPFAM" id="SSF102114">
    <property type="entry name" value="Radical SAM enzymes"/>
    <property type="match status" value="1"/>
</dbReference>
<dbReference type="Proteomes" id="UP000054560">
    <property type="component" value="Unassembled WGS sequence"/>
</dbReference>
<sequence length="52" mass="6201">MTNPPYIQEHKEAMAEILVHPRVYRFLHIPIQAANDRVLEVMNREYTCADFE</sequence>
<dbReference type="STRING" id="667725.A0A0L0F3E7"/>
<gene>
    <name evidence="2" type="ORF">SARC_16246</name>
</gene>
<dbReference type="InterPro" id="IPR023404">
    <property type="entry name" value="rSAM_horseshoe"/>
</dbReference>
<dbReference type="GeneID" id="25916750"/>
<evidence type="ECO:0000313" key="2">
    <source>
        <dbReference type="EMBL" id="KNC71217.1"/>
    </source>
</evidence>
<dbReference type="GO" id="GO:0005783">
    <property type="term" value="C:endoplasmic reticulum"/>
    <property type="evidence" value="ECO:0007669"/>
    <property type="project" value="TreeGrafter"/>
</dbReference>
<evidence type="ECO:0000313" key="3">
    <source>
        <dbReference type="Proteomes" id="UP000054560"/>
    </source>
</evidence>
<protein>
    <submittedName>
        <fullName evidence="2">Uncharacterized protein</fullName>
    </submittedName>
</protein>